<dbReference type="HOGENOM" id="CLU_1959526_0_0_1"/>
<evidence type="ECO:0000313" key="2">
    <source>
        <dbReference type="EMBL" id="EME38797.1"/>
    </source>
</evidence>
<dbReference type="Proteomes" id="UP000016933">
    <property type="component" value="Unassembled WGS sequence"/>
</dbReference>
<evidence type="ECO:0000256" key="1">
    <source>
        <dbReference type="SAM" id="MobiDB-lite"/>
    </source>
</evidence>
<feature type="region of interest" description="Disordered" evidence="1">
    <location>
        <begin position="106"/>
        <end position="128"/>
    </location>
</feature>
<sequence length="128" mass="14267">MTGRGGRIQARGDNRVTDTMVDLTGRLKATVGWQPESLPTNHVPQITLSNMRHRTDSYGCNMACHMSFQNSRTLAPQLSTSFLNHVRNLQCGTMCLHHTRVLGISTHSTSRPATRLRRTFAPASPQPR</sequence>
<reference evidence="2 3" key="2">
    <citation type="journal article" date="2012" name="PLoS Pathog.">
        <title>Diverse lifestyles and strategies of plant pathogenesis encoded in the genomes of eighteen Dothideomycetes fungi.</title>
        <authorList>
            <person name="Ohm R.A."/>
            <person name="Feau N."/>
            <person name="Henrissat B."/>
            <person name="Schoch C.L."/>
            <person name="Horwitz B.A."/>
            <person name="Barry K.W."/>
            <person name="Condon B.J."/>
            <person name="Copeland A.C."/>
            <person name="Dhillon B."/>
            <person name="Glaser F."/>
            <person name="Hesse C.N."/>
            <person name="Kosti I."/>
            <person name="LaButti K."/>
            <person name="Lindquist E.A."/>
            <person name="Lucas S."/>
            <person name="Salamov A.A."/>
            <person name="Bradshaw R.E."/>
            <person name="Ciuffetti L."/>
            <person name="Hamelin R.C."/>
            <person name="Kema G.H.J."/>
            <person name="Lawrence C."/>
            <person name="Scott J.A."/>
            <person name="Spatafora J.W."/>
            <person name="Turgeon B.G."/>
            <person name="de Wit P.J.G.M."/>
            <person name="Zhong S."/>
            <person name="Goodwin S.B."/>
            <person name="Grigoriev I.V."/>
        </authorList>
    </citation>
    <scope>NUCLEOTIDE SEQUENCE [LARGE SCALE GENOMIC DNA]</scope>
    <source>
        <strain evidence="3">NZE10 / CBS 128990</strain>
    </source>
</reference>
<dbReference type="AlphaFoldDB" id="M2XH57"/>
<organism evidence="2 3">
    <name type="scientific">Dothistroma septosporum (strain NZE10 / CBS 128990)</name>
    <name type="common">Red band needle blight fungus</name>
    <name type="synonym">Mycosphaerella pini</name>
    <dbReference type="NCBI Taxonomy" id="675120"/>
    <lineage>
        <taxon>Eukaryota</taxon>
        <taxon>Fungi</taxon>
        <taxon>Dikarya</taxon>
        <taxon>Ascomycota</taxon>
        <taxon>Pezizomycotina</taxon>
        <taxon>Dothideomycetes</taxon>
        <taxon>Dothideomycetidae</taxon>
        <taxon>Mycosphaerellales</taxon>
        <taxon>Mycosphaerellaceae</taxon>
        <taxon>Dothistroma</taxon>
    </lineage>
</organism>
<reference evidence="3" key="1">
    <citation type="journal article" date="2012" name="PLoS Genet.">
        <title>The genomes of the fungal plant pathogens Cladosporium fulvum and Dothistroma septosporum reveal adaptation to different hosts and lifestyles but also signatures of common ancestry.</title>
        <authorList>
            <person name="de Wit P.J.G.M."/>
            <person name="van der Burgt A."/>
            <person name="Oekmen B."/>
            <person name="Stergiopoulos I."/>
            <person name="Abd-Elsalam K.A."/>
            <person name="Aerts A.L."/>
            <person name="Bahkali A.H."/>
            <person name="Beenen H.G."/>
            <person name="Chettri P."/>
            <person name="Cox M.P."/>
            <person name="Datema E."/>
            <person name="de Vries R.P."/>
            <person name="Dhillon B."/>
            <person name="Ganley A.R."/>
            <person name="Griffiths S.A."/>
            <person name="Guo Y."/>
            <person name="Hamelin R.C."/>
            <person name="Henrissat B."/>
            <person name="Kabir M.S."/>
            <person name="Jashni M.K."/>
            <person name="Kema G."/>
            <person name="Klaubauf S."/>
            <person name="Lapidus A."/>
            <person name="Levasseur A."/>
            <person name="Lindquist E."/>
            <person name="Mehrabi R."/>
            <person name="Ohm R.A."/>
            <person name="Owen T.J."/>
            <person name="Salamov A."/>
            <person name="Schwelm A."/>
            <person name="Schijlen E."/>
            <person name="Sun H."/>
            <person name="van den Burg H.A."/>
            <person name="van Ham R.C.H.J."/>
            <person name="Zhang S."/>
            <person name="Goodwin S.B."/>
            <person name="Grigoriev I.V."/>
            <person name="Collemare J."/>
            <person name="Bradshaw R.E."/>
        </authorList>
    </citation>
    <scope>NUCLEOTIDE SEQUENCE [LARGE SCALE GENOMIC DNA]</scope>
    <source>
        <strain evidence="3">NZE10 / CBS 128990</strain>
    </source>
</reference>
<keyword evidence="3" id="KW-1185">Reference proteome</keyword>
<proteinExistence type="predicted"/>
<protein>
    <submittedName>
        <fullName evidence="2">Uncharacterized protein</fullName>
    </submittedName>
</protein>
<name>M2XH57_DOTSN</name>
<dbReference type="EMBL" id="KB446546">
    <property type="protein sequence ID" value="EME38797.1"/>
    <property type="molecule type" value="Genomic_DNA"/>
</dbReference>
<evidence type="ECO:0000313" key="3">
    <source>
        <dbReference type="Proteomes" id="UP000016933"/>
    </source>
</evidence>
<gene>
    <name evidence="2" type="ORF">DOTSEDRAFT_48307</name>
</gene>
<accession>M2XH57</accession>